<dbReference type="Pfam" id="PF13549">
    <property type="entry name" value="ATP-grasp_5"/>
    <property type="match status" value="1"/>
</dbReference>
<dbReference type="InterPro" id="IPR032875">
    <property type="entry name" value="Succ_CoA_lig_flav_dom"/>
</dbReference>
<name>A0ABV8P037_9BURK</name>
<dbReference type="PROSITE" id="PS50975">
    <property type="entry name" value="ATP_GRASP"/>
    <property type="match status" value="1"/>
</dbReference>
<evidence type="ECO:0000313" key="4">
    <source>
        <dbReference type="Proteomes" id="UP001595848"/>
    </source>
</evidence>
<dbReference type="InterPro" id="IPR011761">
    <property type="entry name" value="ATP-grasp"/>
</dbReference>
<dbReference type="Pfam" id="PF13380">
    <property type="entry name" value="CoA_binding_2"/>
    <property type="match status" value="1"/>
</dbReference>
<dbReference type="PANTHER" id="PTHR42793:SF4">
    <property type="entry name" value="BLL6376 PROTEIN"/>
    <property type="match status" value="1"/>
</dbReference>
<keyword evidence="1" id="KW-0067">ATP-binding</keyword>
<dbReference type="Pfam" id="PF19045">
    <property type="entry name" value="Ligase_CoA_2"/>
    <property type="match status" value="1"/>
</dbReference>
<keyword evidence="3" id="KW-0436">Ligase</keyword>
<dbReference type="RefSeq" id="WP_217965676.1">
    <property type="nucleotide sequence ID" value="NZ_JAHTBN010000008.1"/>
</dbReference>
<feature type="domain" description="ATP-grasp" evidence="2">
    <location>
        <begin position="485"/>
        <end position="521"/>
    </location>
</feature>
<proteinExistence type="predicted"/>
<dbReference type="SMART" id="SM00881">
    <property type="entry name" value="CoA_binding"/>
    <property type="match status" value="1"/>
</dbReference>
<gene>
    <name evidence="3" type="ORF">ACFOY1_14515</name>
</gene>
<dbReference type="PANTHER" id="PTHR42793">
    <property type="entry name" value="COA BINDING DOMAIN CONTAINING PROTEIN"/>
    <property type="match status" value="1"/>
</dbReference>
<protein>
    <submittedName>
        <fullName evidence="3">Acetate--CoA ligase family protein</fullName>
    </submittedName>
</protein>
<organism evidence="3 4">
    <name type="scientific">Candidimonas humi</name>
    <dbReference type="NCBI Taxonomy" id="683355"/>
    <lineage>
        <taxon>Bacteria</taxon>
        <taxon>Pseudomonadati</taxon>
        <taxon>Pseudomonadota</taxon>
        <taxon>Betaproteobacteria</taxon>
        <taxon>Burkholderiales</taxon>
        <taxon>Alcaligenaceae</taxon>
        <taxon>Candidimonas</taxon>
    </lineage>
</organism>
<dbReference type="InterPro" id="IPR003781">
    <property type="entry name" value="CoA-bd"/>
</dbReference>
<keyword evidence="1" id="KW-0547">Nucleotide-binding</keyword>
<evidence type="ECO:0000259" key="2">
    <source>
        <dbReference type="PROSITE" id="PS50975"/>
    </source>
</evidence>
<sequence length="710" mass="75505">MTHRLEPLLNPSSIAIIGASTDPGRIGGMPIELLTRYGYAGKIYPVNPKYSSAFGLECWPDIESVPQPVDLAVLAIGAQDVLPMLRRCRSRGAKSAIVYAAGFAEQNEAGMALQREIEEFAALSGMVVAGPNCMGLANLNTQAHTAFASVFKTSPMQQEPGRVSLLTQSGNVCSALYGLLRKLDLPVSQFINTGNEACVDFAEYLQYLAEDPHTEIVLGYMEQLRDGPGFMRACRSLQQQDKVLVALKAGATDKGAQAVRSHTSALAGDRRVYRAAFEQLNVIEARDFAQMAWLARLAQLRHRGGGRRVAVITMSGALGAILADRFIEAGLELPDLPEAVQAVLRAGIPDYGMVGNPVDVTGNVVNDPGFVRTVLESLASTPAVDAVVIYAPGYMLDRMADAIAEVAQRHPRLIAAIDTGQAKCRDALRAAEVAVFEDLGVAVSALGPYLTWCERRKQVRAWAVRVPPAGAAALPPLPAHELDARRYLAGFGLQCPQEAGAADVDEACAIAGRLGYPVVLKLLSAHVAHKTELGAVALNLADEAALRAAAQRMLQSVRAARPDIAVAGLLVQKMERRGMELIVGARRDPVFGPMLTVGMGGVLTEIYQDTSHGLLPLDRAAAARMLRGLRIFPLLEGFRGMPAYDVDAACEAMVAIGDALVAAPAQVAEIEVNPLWVRPQGQGAVALDALLLAADACPESGQASHRAAMA</sequence>
<comment type="caution">
    <text evidence="3">The sequence shown here is derived from an EMBL/GenBank/DDBJ whole genome shotgun (WGS) entry which is preliminary data.</text>
</comment>
<dbReference type="Pfam" id="PF13607">
    <property type="entry name" value="Succ_CoA_lig"/>
    <property type="match status" value="1"/>
</dbReference>
<evidence type="ECO:0000313" key="3">
    <source>
        <dbReference type="EMBL" id="MFC4202169.1"/>
    </source>
</evidence>
<reference evidence="4" key="1">
    <citation type="journal article" date="2019" name="Int. J. Syst. Evol. Microbiol.">
        <title>The Global Catalogue of Microorganisms (GCM) 10K type strain sequencing project: providing services to taxonomists for standard genome sequencing and annotation.</title>
        <authorList>
            <consortium name="The Broad Institute Genomics Platform"/>
            <consortium name="The Broad Institute Genome Sequencing Center for Infectious Disease"/>
            <person name="Wu L."/>
            <person name="Ma J."/>
        </authorList>
    </citation>
    <scope>NUCLEOTIDE SEQUENCE [LARGE SCALE GENOMIC DNA]</scope>
    <source>
        <strain evidence="4">LMG 24813</strain>
    </source>
</reference>
<evidence type="ECO:0000256" key="1">
    <source>
        <dbReference type="PROSITE-ProRule" id="PRU00409"/>
    </source>
</evidence>
<keyword evidence="4" id="KW-1185">Reference proteome</keyword>
<dbReference type="EMBL" id="JBHSBV010000005">
    <property type="protein sequence ID" value="MFC4202169.1"/>
    <property type="molecule type" value="Genomic_DNA"/>
</dbReference>
<accession>A0ABV8P037</accession>
<dbReference type="GO" id="GO:0016874">
    <property type="term" value="F:ligase activity"/>
    <property type="evidence" value="ECO:0007669"/>
    <property type="project" value="UniProtKB-KW"/>
</dbReference>
<dbReference type="Proteomes" id="UP001595848">
    <property type="component" value="Unassembled WGS sequence"/>
</dbReference>
<dbReference type="InterPro" id="IPR043938">
    <property type="entry name" value="Ligase_CoA_dom"/>
</dbReference>